<evidence type="ECO:0000256" key="8">
    <source>
        <dbReference type="ARBA" id="ARBA00023242"/>
    </source>
</evidence>
<sequence>GGGWRCGQSSELGVHEQIHKEKSHSCSKCGKSFSKRSSLIRHWRIHTGEWP</sequence>
<dbReference type="PANTHER" id="PTHR14003">
    <property type="entry name" value="TRANSCRIPTIONAL REPRESSOR PROTEIN YY"/>
    <property type="match status" value="1"/>
</dbReference>
<dbReference type="InterPro" id="IPR036236">
    <property type="entry name" value="Znf_C2H2_sf"/>
</dbReference>
<evidence type="ECO:0000313" key="12">
    <source>
        <dbReference type="Proteomes" id="UP000634236"/>
    </source>
</evidence>
<dbReference type="GO" id="GO:0008270">
    <property type="term" value="F:zinc ion binding"/>
    <property type="evidence" value="ECO:0007669"/>
    <property type="project" value="UniProtKB-KW"/>
</dbReference>
<dbReference type="FunFam" id="3.30.160.60:FF:000053">
    <property type="entry name" value="zinc finger protein 182 isoform X1"/>
    <property type="match status" value="1"/>
</dbReference>
<proteinExistence type="inferred from homology"/>
<evidence type="ECO:0000313" key="11">
    <source>
        <dbReference type="EMBL" id="NXB84067.1"/>
    </source>
</evidence>
<evidence type="ECO:0000256" key="3">
    <source>
        <dbReference type="ARBA" id="ARBA00022723"/>
    </source>
</evidence>
<dbReference type="Proteomes" id="UP000634236">
    <property type="component" value="Unassembled WGS sequence"/>
</dbReference>
<dbReference type="Gene3D" id="3.30.160.60">
    <property type="entry name" value="Classic Zinc Finger"/>
    <property type="match status" value="1"/>
</dbReference>
<evidence type="ECO:0000256" key="7">
    <source>
        <dbReference type="ARBA" id="ARBA00023125"/>
    </source>
</evidence>
<keyword evidence="12" id="KW-1185">Reference proteome</keyword>
<protein>
    <submittedName>
        <fullName evidence="11">ZN181 protein</fullName>
    </submittedName>
</protein>
<dbReference type="GO" id="GO:0005667">
    <property type="term" value="C:transcription regulator complex"/>
    <property type="evidence" value="ECO:0007669"/>
    <property type="project" value="TreeGrafter"/>
</dbReference>
<reference evidence="11" key="1">
    <citation type="submission" date="2019-09" db="EMBL/GenBank/DDBJ databases">
        <title>Bird 10,000 Genomes (B10K) Project - Family phase.</title>
        <authorList>
            <person name="Zhang G."/>
        </authorList>
    </citation>
    <scope>NUCLEOTIDE SEQUENCE</scope>
    <source>
        <strain evidence="11">OUT-0048</strain>
        <tissue evidence="11">Muscle</tissue>
    </source>
</reference>
<dbReference type="GO" id="GO:0031519">
    <property type="term" value="C:PcG protein complex"/>
    <property type="evidence" value="ECO:0007669"/>
    <property type="project" value="TreeGrafter"/>
</dbReference>
<dbReference type="GO" id="GO:0000785">
    <property type="term" value="C:chromatin"/>
    <property type="evidence" value="ECO:0007669"/>
    <property type="project" value="TreeGrafter"/>
</dbReference>
<dbReference type="SUPFAM" id="SSF57667">
    <property type="entry name" value="beta-beta-alpha zinc fingers"/>
    <property type="match status" value="1"/>
</dbReference>
<keyword evidence="7" id="KW-0238">DNA-binding</keyword>
<evidence type="ECO:0000256" key="9">
    <source>
        <dbReference type="PROSITE-ProRule" id="PRU00042"/>
    </source>
</evidence>
<comment type="subcellular location">
    <subcellularLocation>
        <location evidence="1">Nucleus</location>
    </subcellularLocation>
</comment>
<dbReference type="PANTHER" id="PTHR14003:SF23">
    <property type="entry name" value="ZINC FINGER PROTEIN 143"/>
    <property type="match status" value="1"/>
</dbReference>
<name>A0A851K2G5_VIDCH</name>
<dbReference type="GO" id="GO:0000978">
    <property type="term" value="F:RNA polymerase II cis-regulatory region sequence-specific DNA binding"/>
    <property type="evidence" value="ECO:0007669"/>
    <property type="project" value="TreeGrafter"/>
</dbReference>
<organism evidence="11 12">
    <name type="scientific">Vidua chalybeata</name>
    <name type="common">Village indigobird</name>
    <dbReference type="NCBI Taxonomy" id="81927"/>
    <lineage>
        <taxon>Eukaryota</taxon>
        <taxon>Metazoa</taxon>
        <taxon>Chordata</taxon>
        <taxon>Craniata</taxon>
        <taxon>Vertebrata</taxon>
        <taxon>Euteleostomi</taxon>
        <taxon>Archelosauria</taxon>
        <taxon>Archosauria</taxon>
        <taxon>Dinosauria</taxon>
        <taxon>Saurischia</taxon>
        <taxon>Theropoda</taxon>
        <taxon>Coelurosauria</taxon>
        <taxon>Aves</taxon>
        <taxon>Neognathae</taxon>
        <taxon>Neoaves</taxon>
        <taxon>Telluraves</taxon>
        <taxon>Australaves</taxon>
        <taxon>Passeriformes</taxon>
        <taxon>Passeroidea</taxon>
        <taxon>Estrildidae</taxon>
        <taxon>Viduinae</taxon>
        <taxon>Vidua</taxon>
    </lineage>
</organism>
<dbReference type="Pfam" id="PF00096">
    <property type="entry name" value="zf-C2H2"/>
    <property type="match status" value="1"/>
</dbReference>
<dbReference type="GO" id="GO:0000981">
    <property type="term" value="F:DNA-binding transcription factor activity, RNA polymerase II-specific"/>
    <property type="evidence" value="ECO:0007669"/>
    <property type="project" value="TreeGrafter"/>
</dbReference>
<feature type="domain" description="C2H2-type" evidence="10">
    <location>
        <begin position="24"/>
        <end position="51"/>
    </location>
</feature>
<keyword evidence="8" id="KW-0539">Nucleus</keyword>
<keyword evidence="3" id="KW-0479">Metal-binding</keyword>
<dbReference type="PROSITE" id="PS00028">
    <property type="entry name" value="ZINC_FINGER_C2H2_1"/>
    <property type="match status" value="1"/>
</dbReference>
<evidence type="ECO:0000256" key="6">
    <source>
        <dbReference type="ARBA" id="ARBA00022833"/>
    </source>
</evidence>
<evidence type="ECO:0000259" key="10">
    <source>
        <dbReference type="PROSITE" id="PS50157"/>
    </source>
</evidence>
<comment type="similarity">
    <text evidence="2">Belongs to the krueppel C2H2-type zinc-finger protein family.</text>
</comment>
<dbReference type="InterPro" id="IPR013087">
    <property type="entry name" value="Znf_C2H2_type"/>
</dbReference>
<keyword evidence="6" id="KW-0862">Zinc</keyword>
<dbReference type="PROSITE" id="PS50157">
    <property type="entry name" value="ZINC_FINGER_C2H2_2"/>
    <property type="match status" value="1"/>
</dbReference>
<dbReference type="EMBL" id="WBNB01000251">
    <property type="protein sequence ID" value="NXB84067.1"/>
    <property type="molecule type" value="Genomic_DNA"/>
</dbReference>
<feature type="non-terminal residue" evidence="11">
    <location>
        <position position="51"/>
    </location>
</feature>
<dbReference type="AlphaFoldDB" id="A0A851K2G5"/>
<evidence type="ECO:0000256" key="2">
    <source>
        <dbReference type="ARBA" id="ARBA00006991"/>
    </source>
</evidence>
<comment type="caution">
    <text evidence="11">The sequence shown here is derived from an EMBL/GenBank/DDBJ whole genome shotgun (WGS) entry which is preliminary data.</text>
</comment>
<evidence type="ECO:0000256" key="5">
    <source>
        <dbReference type="ARBA" id="ARBA00022771"/>
    </source>
</evidence>
<evidence type="ECO:0000256" key="4">
    <source>
        <dbReference type="ARBA" id="ARBA00022737"/>
    </source>
</evidence>
<dbReference type="SMART" id="SM00355">
    <property type="entry name" value="ZnF_C2H2"/>
    <property type="match status" value="1"/>
</dbReference>
<gene>
    <name evidence="11" type="primary">Znf181_0</name>
    <name evidence="11" type="ORF">VIDCHA_R12742</name>
</gene>
<evidence type="ECO:0000256" key="1">
    <source>
        <dbReference type="ARBA" id="ARBA00004123"/>
    </source>
</evidence>
<keyword evidence="4" id="KW-0677">Repeat</keyword>
<keyword evidence="5 9" id="KW-0863">Zinc-finger</keyword>
<feature type="non-terminal residue" evidence="11">
    <location>
        <position position="1"/>
    </location>
</feature>
<accession>A0A851K2G5</accession>